<sequence length="31" mass="3711">MGVSQAAQICIFPGKRYFEFYSYRNYEEEAI</sequence>
<dbReference type="Proteomes" id="UP000245959">
    <property type="component" value="Unassembled WGS sequence"/>
</dbReference>
<dbReference type="AlphaFoldDB" id="A0A2U1AGW7"/>
<dbReference type="EMBL" id="QEKH01000039">
    <property type="protein sequence ID" value="PVY35646.1"/>
    <property type="molecule type" value="Genomic_DNA"/>
</dbReference>
<evidence type="ECO:0000313" key="2">
    <source>
        <dbReference type="Proteomes" id="UP000245959"/>
    </source>
</evidence>
<protein>
    <submittedName>
        <fullName evidence="1">Uncharacterized protein</fullName>
    </submittedName>
</protein>
<accession>A0A2U1AGW7</accession>
<reference evidence="1 2" key="1">
    <citation type="submission" date="2018-04" db="EMBL/GenBank/DDBJ databases">
        <title>Genomic Encyclopedia of Type Strains, Phase IV (KMG-IV): sequencing the most valuable type-strain genomes for metagenomic binning, comparative biology and taxonomic classification.</title>
        <authorList>
            <person name="Goeker M."/>
        </authorList>
    </citation>
    <scope>NUCLEOTIDE SEQUENCE [LARGE SCALE GENOMIC DNA]</scope>
    <source>
        <strain evidence="1 2">DSM 14823</strain>
    </source>
</reference>
<organism evidence="1 2">
    <name type="scientific">Victivallis vadensis</name>
    <dbReference type="NCBI Taxonomy" id="172901"/>
    <lineage>
        <taxon>Bacteria</taxon>
        <taxon>Pseudomonadati</taxon>
        <taxon>Lentisphaerota</taxon>
        <taxon>Lentisphaeria</taxon>
        <taxon>Victivallales</taxon>
        <taxon>Victivallaceae</taxon>
        <taxon>Victivallis</taxon>
    </lineage>
</organism>
<name>A0A2U1AGW7_9BACT</name>
<comment type="caution">
    <text evidence="1">The sequence shown here is derived from an EMBL/GenBank/DDBJ whole genome shotgun (WGS) entry which is preliminary data.</text>
</comment>
<evidence type="ECO:0000313" key="1">
    <source>
        <dbReference type="EMBL" id="PVY35646.1"/>
    </source>
</evidence>
<keyword evidence="2" id="KW-1185">Reference proteome</keyword>
<proteinExistence type="predicted"/>
<gene>
    <name evidence="1" type="ORF">C8D82_13918</name>
</gene>